<organism evidence="3 4">
    <name type="scientific">Discostella pseudostelligera</name>
    <dbReference type="NCBI Taxonomy" id="259834"/>
    <lineage>
        <taxon>Eukaryota</taxon>
        <taxon>Sar</taxon>
        <taxon>Stramenopiles</taxon>
        <taxon>Ochrophyta</taxon>
        <taxon>Bacillariophyta</taxon>
        <taxon>Coscinodiscophyceae</taxon>
        <taxon>Thalassiosirophycidae</taxon>
        <taxon>Stephanodiscales</taxon>
        <taxon>Stephanodiscaceae</taxon>
        <taxon>Discostella</taxon>
    </lineage>
</organism>
<evidence type="ECO:0000259" key="2">
    <source>
        <dbReference type="Pfam" id="PF07727"/>
    </source>
</evidence>
<dbReference type="Pfam" id="PF07727">
    <property type="entry name" value="RVT_2"/>
    <property type="match status" value="1"/>
</dbReference>
<dbReference type="InterPro" id="IPR013103">
    <property type="entry name" value="RVT_2"/>
</dbReference>
<proteinExistence type="predicted"/>
<dbReference type="Proteomes" id="UP001530293">
    <property type="component" value="Unassembled WGS sequence"/>
</dbReference>
<dbReference type="PANTHER" id="PTHR11439:SF463">
    <property type="entry name" value="REVERSE TRANSCRIPTASE TY1_COPIA-TYPE DOMAIN-CONTAINING PROTEIN"/>
    <property type="match status" value="1"/>
</dbReference>
<protein>
    <recommendedName>
        <fullName evidence="2">Reverse transcriptase Ty1/copia-type domain-containing protein</fullName>
    </recommendedName>
</protein>
<feature type="compositionally biased region" description="Acidic residues" evidence="1">
    <location>
        <begin position="119"/>
        <end position="133"/>
    </location>
</feature>
<dbReference type="EMBL" id="JALLBG020000081">
    <property type="protein sequence ID" value="KAL3766723.1"/>
    <property type="molecule type" value="Genomic_DNA"/>
</dbReference>
<evidence type="ECO:0000313" key="3">
    <source>
        <dbReference type="EMBL" id="KAL3766723.1"/>
    </source>
</evidence>
<evidence type="ECO:0000313" key="4">
    <source>
        <dbReference type="Proteomes" id="UP001530293"/>
    </source>
</evidence>
<gene>
    <name evidence="3" type="ORF">ACHAWU_003112</name>
</gene>
<dbReference type="CDD" id="cd09272">
    <property type="entry name" value="RNase_HI_RT_Ty1"/>
    <property type="match status" value="1"/>
</dbReference>
<comment type="caution">
    <text evidence="3">The sequence shown here is derived from an EMBL/GenBank/DDBJ whole genome shotgun (WGS) entry which is preliminary data.</text>
</comment>
<sequence>MMRGPTDISHIGEYGWFDWVMFRDNLPTFPDNKMILGRYLGPATNIGNAMTAKILKANGQFVCRSTLRQLTQEELDSPVHQEAQRKFNESIDASLGPGSTDEDFDAEDLMPELPHMEDQETDNSDDQPPDEMMPEAGDNYINAKISIPKDFDDGDVTKLTANIIAQAMYAQCDPDRNQYMLLDQLVDHRKKDNAISLTKQIVQRDNGHTYRHLKESHPIETAEYAVTRKIDHEPAFNWWAQHFLRKRDRIISLVKRRNTRYLKRTHKFGIEVPKTVAEALALDKKNGNTLWADAITKELKNHVAFKILPDGQPAPIRHQKIPGHMVFDIKMEDFRQKARLVAGGHEMEAPATITYASVVSRKTVCFALTLAALNDLEVKAGDVLNAYITAPITKKVWTILGPEFGEDAGKTAVIVRALYGLKSAGAAFRAHLASCMRELGYTSCKADPDLWLKPETRPDDGPESVSDPDMYLGAKLRQTQLPNGMWAWALSPSKYVNQAVKNCETHLKDNYDGKYSLPRKAENPFRMNYEPELDDSTPLDSETASYFQTLIGVMRWMVEIGRIDIATEVSILSSHLAYPREGHLDAALHIMGYLKAKHNSRLVFDPCYPDVDETKFMDCDWKEFYGDMTKALPHDAPEPLGKMVDLRLMVDSDHAGDKLTRRSRTGFLIFVNNAIVDWLSKKQPTIESSVFGAEFVAIKHGMEKLRGLRYKLRMMGVPISGPSYIFGDNMSVIHNTQRPESLLKKKNNSICYHAIPESVAMGECKTGHIKTEDNLADLLTKVLDGCNLSWARAHGVNPPCCVQPYD</sequence>
<reference evidence="3 4" key="1">
    <citation type="submission" date="2024-10" db="EMBL/GenBank/DDBJ databases">
        <title>Updated reference genomes for cyclostephanoid diatoms.</title>
        <authorList>
            <person name="Roberts W.R."/>
            <person name="Alverson A.J."/>
        </authorList>
    </citation>
    <scope>NUCLEOTIDE SEQUENCE [LARGE SCALE GENOMIC DNA]</scope>
    <source>
        <strain evidence="3 4">AJA232-27</strain>
    </source>
</reference>
<name>A0ABD3MSF7_9STRA</name>
<feature type="domain" description="Reverse transcriptase Ty1/copia-type" evidence="2">
    <location>
        <begin position="315"/>
        <end position="452"/>
    </location>
</feature>
<accession>A0ABD3MSF7</accession>
<dbReference type="AlphaFoldDB" id="A0ABD3MSF7"/>
<dbReference type="PANTHER" id="PTHR11439">
    <property type="entry name" value="GAG-POL-RELATED RETROTRANSPOSON"/>
    <property type="match status" value="1"/>
</dbReference>
<keyword evidence="4" id="KW-1185">Reference proteome</keyword>
<feature type="region of interest" description="Disordered" evidence="1">
    <location>
        <begin position="115"/>
        <end position="134"/>
    </location>
</feature>
<evidence type="ECO:0000256" key="1">
    <source>
        <dbReference type="SAM" id="MobiDB-lite"/>
    </source>
</evidence>